<proteinExistence type="predicted"/>
<keyword evidence="3" id="KW-1185">Reference proteome</keyword>
<dbReference type="AlphaFoldDB" id="A0A1J6IU08"/>
<name>A0A1J6IU08_NICAT</name>
<protein>
    <submittedName>
        <fullName evidence="2">Uncharacterized protein</fullName>
    </submittedName>
</protein>
<evidence type="ECO:0000313" key="2">
    <source>
        <dbReference type="EMBL" id="OIT01191.1"/>
    </source>
</evidence>
<sequence length="110" mass="12247">MKGHSKENIYKLVGYSPDFKSKRNSKPVFGGSGSQANYGGQTGYGKRPFNAVNNVTGNIDMPPPKMYYRNSGLAEVKAQYFTEEHYKQILNLLSKDVGEGQGTMRKTKSM</sequence>
<dbReference type="Proteomes" id="UP000187609">
    <property type="component" value="Unassembled WGS sequence"/>
</dbReference>
<accession>A0A1J6IU08</accession>
<evidence type="ECO:0000256" key="1">
    <source>
        <dbReference type="SAM" id="MobiDB-lite"/>
    </source>
</evidence>
<organism evidence="2 3">
    <name type="scientific">Nicotiana attenuata</name>
    <name type="common">Coyote tobacco</name>
    <dbReference type="NCBI Taxonomy" id="49451"/>
    <lineage>
        <taxon>Eukaryota</taxon>
        <taxon>Viridiplantae</taxon>
        <taxon>Streptophyta</taxon>
        <taxon>Embryophyta</taxon>
        <taxon>Tracheophyta</taxon>
        <taxon>Spermatophyta</taxon>
        <taxon>Magnoliopsida</taxon>
        <taxon>eudicotyledons</taxon>
        <taxon>Gunneridae</taxon>
        <taxon>Pentapetalae</taxon>
        <taxon>asterids</taxon>
        <taxon>lamiids</taxon>
        <taxon>Solanales</taxon>
        <taxon>Solanaceae</taxon>
        <taxon>Nicotianoideae</taxon>
        <taxon>Nicotianeae</taxon>
        <taxon>Nicotiana</taxon>
    </lineage>
</organism>
<dbReference type="Gramene" id="OIT01191">
    <property type="protein sequence ID" value="OIT01191"/>
    <property type="gene ID" value="A4A49_13814"/>
</dbReference>
<gene>
    <name evidence="2" type="ORF">A4A49_13814</name>
</gene>
<comment type="caution">
    <text evidence="2">The sequence shown here is derived from an EMBL/GenBank/DDBJ whole genome shotgun (WGS) entry which is preliminary data.</text>
</comment>
<evidence type="ECO:0000313" key="3">
    <source>
        <dbReference type="Proteomes" id="UP000187609"/>
    </source>
</evidence>
<feature type="region of interest" description="Disordered" evidence="1">
    <location>
        <begin position="23"/>
        <end position="45"/>
    </location>
</feature>
<reference evidence="2" key="1">
    <citation type="submission" date="2016-11" db="EMBL/GenBank/DDBJ databases">
        <title>The genome of Nicotiana attenuata.</title>
        <authorList>
            <person name="Xu S."/>
            <person name="Brockmoeller T."/>
            <person name="Gaquerel E."/>
            <person name="Navarro A."/>
            <person name="Kuhl H."/>
            <person name="Gase K."/>
            <person name="Ling Z."/>
            <person name="Zhou W."/>
            <person name="Kreitzer C."/>
            <person name="Stanke M."/>
            <person name="Tang H."/>
            <person name="Lyons E."/>
            <person name="Pandey P."/>
            <person name="Pandey S.P."/>
            <person name="Timmermann B."/>
            <person name="Baldwin I.T."/>
        </authorList>
    </citation>
    <scope>NUCLEOTIDE SEQUENCE [LARGE SCALE GENOMIC DNA]</scope>
    <source>
        <strain evidence="2">UT</strain>
    </source>
</reference>
<dbReference type="EMBL" id="MJEQ01037189">
    <property type="protein sequence ID" value="OIT01191.1"/>
    <property type="molecule type" value="Genomic_DNA"/>
</dbReference>